<comment type="caution">
    <text evidence="2">The sequence shown here is derived from an EMBL/GenBank/DDBJ whole genome shotgun (WGS) entry which is preliminary data.</text>
</comment>
<keyword evidence="1" id="KW-0472">Membrane</keyword>
<keyword evidence="1" id="KW-1133">Transmembrane helix</keyword>
<feature type="transmembrane region" description="Helical" evidence="1">
    <location>
        <begin position="6"/>
        <end position="32"/>
    </location>
</feature>
<evidence type="ECO:0000256" key="1">
    <source>
        <dbReference type="SAM" id="Phobius"/>
    </source>
</evidence>
<organism evidence="2 3">
    <name type="scientific">Bacillus capparidis</name>
    <dbReference type="NCBI Taxonomy" id="1840411"/>
    <lineage>
        <taxon>Bacteria</taxon>
        <taxon>Bacillati</taxon>
        <taxon>Bacillota</taxon>
        <taxon>Bacilli</taxon>
        <taxon>Bacillales</taxon>
        <taxon>Bacillaceae</taxon>
        <taxon>Bacillus</taxon>
    </lineage>
</organism>
<dbReference type="Proteomes" id="UP000674416">
    <property type="component" value="Unassembled WGS sequence"/>
</dbReference>
<evidence type="ECO:0000313" key="2">
    <source>
        <dbReference type="EMBL" id="MBP1080097.1"/>
    </source>
</evidence>
<reference evidence="2 3" key="1">
    <citation type="submission" date="2021-01" db="EMBL/GenBank/DDBJ databases">
        <title>Genomic Encyclopedia of Type Strains, Phase IV (KMG-IV): sequencing the most valuable type-strain genomes for metagenomic binning, comparative biology and taxonomic classification.</title>
        <authorList>
            <person name="Goeker M."/>
        </authorList>
    </citation>
    <scope>NUCLEOTIDE SEQUENCE [LARGE SCALE GENOMIC DNA]</scope>
    <source>
        <strain evidence="2 3">DSM 103394</strain>
    </source>
</reference>
<keyword evidence="1" id="KW-0812">Transmembrane</keyword>
<name>A0ABS4CTI8_9BACI</name>
<dbReference type="EMBL" id="JAFDST010000001">
    <property type="protein sequence ID" value="MBP1080097.1"/>
    <property type="molecule type" value="Genomic_DNA"/>
</dbReference>
<proteinExistence type="predicted"/>
<sequence>MESKNLFFKGLIIGVLVTTPIWIVGIIIYNLIF</sequence>
<evidence type="ECO:0000313" key="3">
    <source>
        <dbReference type="Proteomes" id="UP000674416"/>
    </source>
</evidence>
<protein>
    <submittedName>
        <fullName evidence="2">Uncharacterized protein</fullName>
    </submittedName>
</protein>
<gene>
    <name evidence="2" type="ORF">JOC74_000585</name>
</gene>
<keyword evidence="3" id="KW-1185">Reference proteome</keyword>
<accession>A0ABS4CTI8</accession>